<comment type="similarity">
    <text evidence="2 4">Belongs to the bacterial solute-binding protein 3 family.</text>
</comment>
<gene>
    <name evidence="8" type="ORF">H8S57_07720</name>
</gene>
<dbReference type="RefSeq" id="WP_186907509.1">
    <property type="nucleotide sequence ID" value="NZ_JACOPP010000008.1"/>
</dbReference>
<feature type="compositionally biased region" description="Low complexity" evidence="5">
    <location>
        <begin position="28"/>
        <end position="54"/>
    </location>
</feature>
<feature type="region of interest" description="Disordered" evidence="5">
    <location>
        <begin position="24"/>
        <end position="58"/>
    </location>
</feature>
<dbReference type="Pfam" id="PF00497">
    <property type="entry name" value="SBP_bac_3"/>
    <property type="match status" value="1"/>
</dbReference>
<comment type="caution">
    <text evidence="8">The sequence shown here is derived from an EMBL/GenBank/DDBJ whole genome shotgun (WGS) entry which is preliminary data.</text>
</comment>
<dbReference type="EMBL" id="JACOPP010000008">
    <property type="protein sequence ID" value="MBC5733616.1"/>
    <property type="molecule type" value="Genomic_DNA"/>
</dbReference>
<evidence type="ECO:0000256" key="1">
    <source>
        <dbReference type="ARBA" id="ARBA00004196"/>
    </source>
</evidence>
<dbReference type="Proteomes" id="UP000661435">
    <property type="component" value="Unassembled WGS sequence"/>
</dbReference>
<dbReference type="GO" id="GO:0030313">
    <property type="term" value="C:cell envelope"/>
    <property type="evidence" value="ECO:0007669"/>
    <property type="project" value="UniProtKB-SubCell"/>
</dbReference>
<evidence type="ECO:0000256" key="2">
    <source>
        <dbReference type="ARBA" id="ARBA00010333"/>
    </source>
</evidence>
<sequence>MKAKKILTGVLALAMIASLSACGGGGSAATPAPETSAPETTAPETSAPETTAPEGDGSLQRVLDAGKLGIGAEGNWIPYVYNEDGTGELTGFEVEVAKQIASRLGVEPDFQISDSWDPVLAGLDAGRYDIVICGVNPNPERQEKYAVTASYAENPYCLVVNADNTEITSFEDLSGKLCINSPSSAAGKIAQSYGATTADGDLTAAMEQLNTGRADGTINNVAAVDEYMKSRPEVNVKIAAIYEPAEGEEYMVESAGMLRKEDQELCDKISEIIGEMIDDGTLYDLTVQYFGETVADSTSLYQK</sequence>
<dbReference type="PROSITE" id="PS01039">
    <property type="entry name" value="SBP_BACTERIAL_3"/>
    <property type="match status" value="1"/>
</dbReference>
<comment type="subcellular location">
    <subcellularLocation>
        <location evidence="1">Cell envelope</location>
    </subcellularLocation>
</comment>
<dbReference type="InterPro" id="IPR018313">
    <property type="entry name" value="SBP_3_CS"/>
</dbReference>
<accession>A0A8J6J6E2</accession>
<dbReference type="Gene3D" id="3.40.190.10">
    <property type="entry name" value="Periplasmic binding protein-like II"/>
    <property type="match status" value="2"/>
</dbReference>
<evidence type="ECO:0000256" key="6">
    <source>
        <dbReference type="SAM" id="SignalP"/>
    </source>
</evidence>
<dbReference type="PANTHER" id="PTHR35936">
    <property type="entry name" value="MEMBRANE-BOUND LYTIC MUREIN TRANSGLYCOSYLASE F"/>
    <property type="match status" value="1"/>
</dbReference>
<keyword evidence="9" id="KW-1185">Reference proteome</keyword>
<feature type="chain" id="PRO_5038853910" evidence="6">
    <location>
        <begin position="24"/>
        <end position="303"/>
    </location>
</feature>
<dbReference type="SUPFAM" id="SSF53850">
    <property type="entry name" value="Periplasmic binding protein-like II"/>
    <property type="match status" value="1"/>
</dbReference>
<keyword evidence="3 6" id="KW-0732">Signal</keyword>
<dbReference type="SMART" id="SM00062">
    <property type="entry name" value="PBPb"/>
    <property type="match status" value="1"/>
</dbReference>
<organism evidence="8 9">
    <name type="scientific">Lawsonibacter hominis</name>
    <dbReference type="NCBI Taxonomy" id="2763053"/>
    <lineage>
        <taxon>Bacteria</taxon>
        <taxon>Bacillati</taxon>
        <taxon>Bacillota</taxon>
        <taxon>Clostridia</taxon>
        <taxon>Eubacteriales</taxon>
        <taxon>Oscillospiraceae</taxon>
        <taxon>Lawsonibacter</taxon>
    </lineage>
</organism>
<dbReference type="PROSITE" id="PS51257">
    <property type="entry name" value="PROKAR_LIPOPROTEIN"/>
    <property type="match status" value="1"/>
</dbReference>
<evidence type="ECO:0000256" key="4">
    <source>
        <dbReference type="RuleBase" id="RU003744"/>
    </source>
</evidence>
<evidence type="ECO:0000313" key="9">
    <source>
        <dbReference type="Proteomes" id="UP000661435"/>
    </source>
</evidence>
<evidence type="ECO:0000256" key="5">
    <source>
        <dbReference type="SAM" id="MobiDB-lite"/>
    </source>
</evidence>
<protein>
    <submittedName>
        <fullName evidence="8">Transporter substrate-binding domain-containing protein</fullName>
    </submittedName>
</protein>
<evidence type="ECO:0000313" key="8">
    <source>
        <dbReference type="EMBL" id="MBC5733616.1"/>
    </source>
</evidence>
<feature type="domain" description="Solute-binding protein family 3/N-terminal" evidence="7">
    <location>
        <begin position="67"/>
        <end position="293"/>
    </location>
</feature>
<evidence type="ECO:0000256" key="3">
    <source>
        <dbReference type="ARBA" id="ARBA00022729"/>
    </source>
</evidence>
<proteinExistence type="inferred from homology"/>
<reference evidence="8" key="1">
    <citation type="submission" date="2020-08" db="EMBL/GenBank/DDBJ databases">
        <title>Genome public.</title>
        <authorList>
            <person name="Liu C."/>
            <person name="Sun Q."/>
        </authorList>
    </citation>
    <scope>NUCLEOTIDE SEQUENCE</scope>
    <source>
        <strain evidence="8">NSJ-51</strain>
    </source>
</reference>
<name>A0A8J6J6E2_9FIRM</name>
<dbReference type="PANTHER" id="PTHR35936:SF19">
    <property type="entry name" value="AMINO-ACID-BINDING PROTEIN YXEM-RELATED"/>
    <property type="match status" value="1"/>
</dbReference>
<dbReference type="AlphaFoldDB" id="A0A8J6J6E2"/>
<dbReference type="InterPro" id="IPR001638">
    <property type="entry name" value="Solute-binding_3/MltF_N"/>
</dbReference>
<evidence type="ECO:0000259" key="7">
    <source>
        <dbReference type="SMART" id="SM00062"/>
    </source>
</evidence>
<feature type="signal peptide" evidence="6">
    <location>
        <begin position="1"/>
        <end position="23"/>
    </location>
</feature>